<evidence type="ECO:0000313" key="6">
    <source>
        <dbReference type="EMBL" id="CUH78760.1"/>
    </source>
</evidence>
<dbReference type="PANTHER" id="PTHR30126:SF98">
    <property type="entry name" value="HTH-TYPE TRANSCRIPTIONAL ACTIVATOR BAUR"/>
    <property type="match status" value="1"/>
</dbReference>
<accession>A0A0P1GBF0</accession>
<gene>
    <name evidence="6" type="primary">gltC</name>
    <name evidence="6" type="ORF">TRM7557_02033</name>
</gene>
<evidence type="ECO:0000256" key="2">
    <source>
        <dbReference type="ARBA" id="ARBA00023015"/>
    </source>
</evidence>
<protein>
    <submittedName>
        <fullName evidence="6">HTH-type transcriptional regulator GltC</fullName>
    </submittedName>
</protein>
<keyword evidence="2" id="KW-0805">Transcription regulation</keyword>
<dbReference type="PANTHER" id="PTHR30126">
    <property type="entry name" value="HTH-TYPE TRANSCRIPTIONAL REGULATOR"/>
    <property type="match status" value="1"/>
</dbReference>
<dbReference type="GO" id="GO:0000976">
    <property type="term" value="F:transcription cis-regulatory region binding"/>
    <property type="evidence" value="ECO:0007669"/>
    <property type="project" value="TreeGrafter"/>
</dbReference>
<feature type="domain" description="HTH lysR-type" evidence="5">
    <location>
        <begin position="13"/>
        <end position="70"/>
    </location>
</feature>
<dbReference type="RefSeq" id="WP_058290096.1">
    <property type="nucleotide sequence ID" value="NZ_CYSD01000032.1"/>
</dbReference>
<evidence type="ECO:0000256" key="4">
    <source>
        <dbReference type="ARBA" id="ARBA00023163"/>
    </source>
</evidence>
<dbReference type="PROSITE" id="PS50931">
    <property type="entry name" value="HTH_LYSR"/>
    <property type="match status" value="1"/>
</dbReference>
<organism evidence="6 7">
    <name type="scientific">Tritonibacter multivorans</name>
    <dbReference type="NCBI Taxonomy" id="928856"/>
    <lineage>
        <taxon>Bacteria</taxon>
        <taxon>Pseudomonadati</taxon>
        <taxon>Pseudomonadota</taxon>
        <taxon>Alphaproteobacteria</taxon>
        <taxon>Rhodobacterales</taxon>
        <taxon>Paracoccaceae</taxon>
        <taxon>Tritonibacter</taxon>
    </lineage>
</organism>
<evidence type="ECO:0000313" key="7">
    <source>
        <dbReference type="Proteomes" id="UP000052022"/>
    </source>
</evidence>
<proteinExistence type="inferred from homology"/>
<dbReference type="Pfam" id="PF00126">
    <property type="entry name" value="HTH_1"/>
    <property type="match status" value="1"/>
</dbReference>
<comment type="similarity">
    <text evidence="1">Belongs to the LysR transcriptional regulatory family.</text>
</comment>
<dbReference type="AlphaFoldDB" id="A0A0P1GBF0"/>
<dbReference type="InterPro" id="IPR036388">
    <property type="entry name" value="WH-like_DNA-bd_sf"/>
</dbReference>
<dbReference type="SUPFAM" id="SSF46785">
    <property type="entry name" value="Winged helix' DNA-binding domain"/>
    <property type="match status" value="1"/>
</dbReference>
<dbReference type="CDD" id="cd05466">
    <property type="entry name" value="PBP2_LTTR_substrate"/>
    <property type="match status" value="1"/>
</dbReference>
<dbReference type="EMBL" id="CYSD01000032">
    <property type="protein sequence ID" value="CUH78760.1"/>
    <property type="molecule type" value="Genomic_DNA"/>
</dbReference>
<dbReference type="SUPFAM" id="SSF53850">
    <property type="entry name" value="Periplasmic binding protein-like II"/>
    <property type="match status" value="1"/>
</dbReference>
<dbReference type="Pfam" id="PF03466">
    <property type="entry name" value="LysR_substrate"/>
    <property type="match status" value="1"/>
</dbReference>
<dbReference type="InterPro" id="IPR036390">
    <property type="entry name" value="WH_DNA-bd_sf"/>
</dbReference>
<evidence type="ECO:0000259" key="5">
    <source>
        <dbReference type="PROSITE" id="PS50931"/>
    </source>
</evidence>
<dbReference type="InterPro" id="IPR000847">
    <property type="entry name" value="LysR_HTH_N"/>
</dbReference>
<dbReference type="Gene3D" id="1.10.10.10">
    <property type="entry name" value="Winged helix-like DNA-binding domain superfamily/Winged helix DNA-binding domain"/>
    <property type="match status" value="1"/>
</dbReference>
<evidence type="ECO:0000256" key="1">
    <source>
        <dbReference type="ARBA" id="ARBA00009437"/>
    </source>
</evidence>
<dbReference type="InterPro" id="IPR005119">
    <property type="entry name" value="LysR_subst-bd"/>
</dbReference>
<keyword evidence="4" id="KW-0804">Transcription</keyword>
<reference evidence="6 7" key="1">
    <citation type="submission" date="2015-09" db="EMBL/GenBank/DDBJ databases">
        <authorList>
            <consortium name="Swine Surveillance"/>
        </authorList>
    </citation>
    <scope>NUCLEOTIDE SEQUENCE [LARGE SCALE GENOMIC DNA]</scope>
    <source>
        <strain evidence="6 7">CECT 7557</strain>
    </source>
</reference>
<name>A0A0P1GBF0_9RHOB</name>
<keyword evidence="3" id="KW-0238">DNA-binding</keyword>
<dbReference type="Proteomes" id="UP000052022">
    <property type="component" value="Unassembled WGS sequence"/>
</dbReference>
<dbReference type="STRING" id="928856.SAMN04488049_12127"/>
<sequence>MAKRAVLGTLGDVDIRLLRVFVVVAECNGIAASELELNIGKSTISRHISDLEKRIGLRLCDRGPSGFNLTSEGRQVLDHTRQLLLQIDEFQSQIDSIQRNLKGTIRVGIFDQSSTNPNGRLHQAIAEFDEIAPDVAINILLDSPSALEAGVTSGALDLAVVPNYQPSSALRYRPLYTESMCLYCGQGHPLFGLSDAEVQDRDVDLSAYKYAGYGFNSPNMRAGHKLRVKRAAQVKDEEALALLIQSGRYLGYLADHVAVGLGAAQSVWPVLRDQTAYSVQFAAVVRKRPEPDRKTTAFLECLTSAHSPAD</sequence>
<dbReference type="GO" id="GO:0003700">
    <property type="term" value="F:DNA-binding transcription factor activity"/>
    <property type="evidence" value="ECO:0007669"/>
    <property type="project" value="InterPro"/>
</dbReference>
<evidence type="ECO:0000256" key="3">
    <source>
        <dbReference type="ARBA" id="ARBA00023125"/>
    </source>
</evidence>
<keyword evidence="7" id="KW-1185">Reference proteome</keyword>
<dbReference type="Gene3D" id="3.40.190.290">
    <property type="match status" value="1"/>
</dbReference>